<dbReference type="AlphaFoldDB" id="A0A068U7Z3"/>
<evidence type="ECO:0000256" key="2">
    <source>
        <dbReference type="ARBA" id="ARBA00022729"/>
    </source>
</evidence>
<gene>
    <name evidence="4" type="ORF">GSCOC_T00017820001</name>
</gene>
<evidence type="ECO:0008006" key="6">
    <source>
        <dbReference type="Google" id="ProtNLM"/>
    </source>
</evidence>
<evidence type="ECO:0000313" key="5">
    <source>
        <dbReference type="Proteomes" id="UP000295252"/>
    </source>
</evidence>
<dbReference type="InterPro" id="IPR006969">
    <property type="entry name" value="Stig-like"/>
</dbReference>
<dbReference type="STRING" id="49390.A0A068U7Z3"/>
<protein>
    <recommendedName>
        <fullName evidence="6">Stigma-specific STIG1-like protein 1</fullName>
    </recommendedName>
</protein>
<feature type="signal peptide" evidence="3">
    <location>
        <begin position="1"/>
        <end position="22"/>
    </location>
</feature>
<evidence type="ECO:0000256" key="3">
    <source>
        <dbReference type="SAM" id="SignalP"/>
    </source>
</evidence>
<keyword evidence="5" id="KW-1185">Reference proteome</keyword>
<dbReference type="Gramene" id="CDP04432">
    <property type="protein sequence ID" value="CDP04432"/>
    <property type="gene ID" value="GSCOC_T00017820001"/>
</dbReference>
<feature type="chain" id="PRO_5001654559" description="Stigma-specific STIG1-like protein 1" evidence="3">
    <location>
        <begin position="23"/>
        <end position="153"/>
    </location>
</feature>
<dbReference type="EMBL" id="HG739096">
    <property type="protein sequence ID" value="CDP04432.1"/>
    <property type="molecule type" value="Genomic_DNA"/>
</dbReference>
<dbReference type="InParanoid" id="A0A068U7Z3"/>
<dbReference type="PhylomeDB" id="A0A068U7Z3"/>
<dbReference type="Pfam" id="PF04885">
    <property type="entry name" value="Stig1"/>
    <property type="match status" value="1"/>
</dbReference>
<dbReference type="OrthoDB" id="5421723at2759"/>
<organism evidence="4 5">
    <name type="scientific">Coffea canephora</name>
    <name type="common">Robusta coffee</name>
    <dbReference type="NCBI Taxonomy" id="49390"/>
    <lineage>
        <taxon>Eukaryota</taxon>
        <taxon>Viridiplantae</taxon>
        <taxon>Streptophyta</taxon>
        <taxon>Embryophyta</taxon>
        <taxon>Tracheophyta</taxon>
        <taxon>Spermatophyta</taxon>
        <taxon>Magnoliopsida</taxon>
        <taxon>eudicotyledons</taxon>
        <taxon>Gunneridae</taxon>
        <taxon>Pentapetalae</taxon>
        <taxon>asterids</taxon>
        <taxon>lamiids</taxon>
        <taxon>Gentianales</taxon>
        <taxon>Rubiaceae</taxon>
        <taxon>Ixoroideae</taxon>
        <taxon>Gardenieae complex</taxon>
        <taxon>Bertiereae - Coffeeae clade</taxon>
        <taxon>Coffeeae</taxon>
        <taxon>Coffea</taxon>
    </lineage>
</organism>
<name>A0A068U7Z3_COFCA</name>
<evidence type="ECO:0000256" key="1">
    <source>
        <dbReference type="ARBA" id="ARBA00006010"/>
    </source>
</evidence>
<evidence type="ECO:0000313" key="4">
    <source>
        <dbReference type="EMBL" id="CDP04432.1"/>
    </source>
</evidence>
<dbReference type="PANTHER" id="PTHR33227">
    <property type="entry name" value="STIGMA-SPECIFIC STIG1-LIKE PROTEIN 3"/>
    <property type="match status" value="1"/>
</dbReference>
<comment type="similarity">
    <text evidence="1">Belongs to the STIG1 family.</text>
</comment>
<dbReference type="OMA" id="QTEICCK"/>
<accession>A0A068U7Z3</accession>
<proteinExistence type="inferred from homology"/>
<sequence length="153" mass="16849">MEALRLFILFLLLSSITIIVGAFRADDMIDEDEDLSNFDDFLTPDFGGSKPLIRLSGRSLAQQKLPGNYTCDVYPRVCRLKGSAGPDCCYKKCVNNKLNDTINCGGCNIKCKFGENCCNGKCKNTLYDKNNCGGCNVKCKPGDRCDYGFCGYA</sequence>
<dbReference type="Proteomes" id="UP000295252">
    <property type="component" value="Chromosome XI"/>
</dbReference>
<reference evidence="5" key="1">
    <citation type="journal article" date="2014" name="Science">
        <title>The coffee genome provides insight into the convergent evolution of caffeine biosynthesis.</title>
        <authorList>
            <person name="Denoeud F."/>
            <person name="Carretero-Paulet L."/>
            <person name="Dereeper A."/>
            <person name="Droc G."/>
            <person name="Guyot R."/>
            <person name="Pietrella M."/>
            <person name="Zheng C."/>
            <person name="Alberti A."/>
            <person name="Anthony F."/>
            <person name="Aprea G."/>
            <person name="Aury J.M."/>
            <person name="Bento P."/>
            <person name="Bernard M."/>
            <person name="Bocs S."/>
            <person name="Campa C."/>
            <person name="Cenci A."/>
            <person name="Combes M.C."/>
            <person name="Crouzillat D."/>
            <person name="Da Silva C."/>
            <person name="Daddiego L."/>
            <person name="De Bellis F."/>
            <person name="Dussert S."/>
            <person name="Garsmeur O."/>
            <person name="Gayraud T."/>
            <person name="Guignon V."/>
            <person name="Jahn K."/>
            <person name="Jamilloux V."/>
            <person name="Joet T."/>
            <person name="Labadie K."/>
            <person name="Lan T."/>
            <person name="Leclercq J."/>
            <person name="Lepelley M."/>
            <person name="Leroy T."/>
            <person name="Li L.T."/>
            <person name="Librado P."/>
            <person name="Lopez L."/>
            <person name="Munoz A."/>
            <person name="Noel B."/>
            <person name="Pallavicini A."/>
            <person name="Perrotta G."/>
            <person name="Poncet V."/>
            <person name="Pot D."/>
            <person name="Priyono X."/>
            <person name="Rigoreau M."/>
            <person name="Rouard M."/>
            <person name="Rozas J."/>
            <person name="Tranchant-Dubreuil C."/>
            <person name="VanBuren R."/>
            <person name="Zhang Q."/>
            <person name="Andrade A.C."/>
            <person name="Argout X."/>
            <person name="Bertrand B."/>
            <person name="de Kochko A."/>
            <person name="Graziosi G."/>
            <person name="Henry R.J."/>
            <person name="Jayarama X."/>
            <person name="Ming R."/>
            <person name="Nagai C."/>
            <person name="Rounsley S."/>
            <person name="Sankoff D."/>
            <person name="Giuliano G."/>
            <person name="Albert V.A."/>
            <person name="Wincker P."/>
            <person name="Lashermes P."/>
        </authorList>
    </citation>
    <scope>NUCLEOTIDE SEQUENCE [LARGE SCALE GENOMIC DNA]</scope>
    <source>
        <strain evidence="5">cv. DH200-94</strain>
    </source>
</reference>
<dbReference type="PANTHER" id="PTHR33227:SF54">
    <property type="entry name" value="PROTEIN STIG1"/>
    <property type="match status" value="1"/>
</dbReference>
<keyword evidence="2 3" id="KW-0732">Signal</keyword>